<gene>
    <name evidence="5" type="ORF">NCTC12119_04041</name>
</gene>
<dbReference type="SUPFAM" id="SSF116734">
    <property type="entry name" value="DNA methylase specificity domain"/>
    <property type="match status" value="2"/>
</dbReference>
<dbReference type="GO" id="GO:0009307">
    <property type="term" value="P:DNA restriction-modification system"/>
    <property type="evidence" value="ECO:0007669"/>
    <property type="project" value="UniProtKB-KW"/>
</dbReference>
<dbReference type="Gene3D" id="3.90.220.20">
    <property type="entry name" value="DNA methylase specificity domains"/>
    <property type="match status" value="2"/>
</dbReference>
<name>A0A381CCD8_9ENTR</name>
<feature type="domain" description="Type I restriction modification DNA specificity" evidence="4">
    <location>
        <begin position="112"/>
        <end position="183"/>
    </location>
</feature>
<dbReference type="Pfam" id="PF01420">
    <property type="entry name" value="Methylase_S"/>
    <property type="match status" value="2"/>
</dbReference>
<evidence type="ECO:0000256" key="3">
    <source>
        <dbReference type="ARBA" id="ARBA00023125"/>
    </source>
</evidence>
<dbReference type="PANTHER" id="PTHR43140">
    <property type="entry name" value="TYPE-1 RESTRICTION ENZYME ECOKI SPECIFICITY PROTEIN"/>
    <property type="match status" value="1"/>
</dbReference>
<dbReference type="AlphaFoldDB" id="A0A381CCD8"/>
<dbReference type="Proteomes" id="UP000255528">
    <property type="component" value="Unassembled WGS sequence"/>
</dbReference>
<protein>
    <submittedName>
        <fullName evidence="5">Type I restriction enzyme specificity protein MPN_089</fullName>
    </submittedName>
</protein>
<dbReference type="RefSeq" id="WP_115631120.1">
    <property type="nucleotide sequence ID" value="NZ_UIGI01000001.1"/>
</dbReference>
<dbReference type="REBASE" id="420942">
    <property type="entry name" value="S.Bag12119I"/>
</dbReference>
<comment type="similarity">
    <text evidence="1">Belongs to the type-I restriction system S methylase family.</text>
</comment>
<evidence type="ECO:0000256" key="2">
    <source>
        <dbReference type="ARBA" id="ARBA00022747"/>
    </source>
</evidence>
<feature type="domain" description="Type I restriction modification DNA specificity" evidence="4">
    <location>
        <begin position="204"/>
        <end position="372"/>
    </location>
</feature>
<organism evidence="5 6">
    <name type="scientific">Buttiauxella agrestis</name>
    <dbReference type="NCBI Taxonomy" id="82977"/>
    <lineage>
        <taxon>Bacteria</taxon>
        <taxon>Pseudomonadati</taxon>
        <taxon>Pseudomonadota</taxon>
        <taxon>Gammaproteobacteria</taxon>
        <taxon>Enterobacterales</taxon>
        <taxon>Enterobacteriaceae</taxon>
        <taxon>Buttiauxella</taxon>
    </lineage>
</organism>
<dbReference type="CDD" id="cd17292">
    <property type="entry name" value="RMtype1_S_LlaA17I_TRD2-CR2_like"/>
    <property type="match status" value="1"/>
</dbReference>
<dbReference type="PANTHER" id="PTHR43140:SF1">
    <property type="entry name" value="TYPE I RESTRICTION ENZYME ECOKI SPECIFICITY SUBUNIT"/>
    <property type="match status" value="1"/>
</dbReference>
<proteinExistence type="inferred from homology"/>
<keyword evidence="3" id="KW-0238">DNA-binding</keyword>
<dbReference type="InterPro" id="IPR000055">
    <property type="entry name" value="Restrct_endonuc_typeI_TRD"/>
</dbReference>
<dbReference type="EMBL" id="UIGI01000001">
    <property type="protein sequence ID" value="SUW65491.1"/>
    <property type="molecule type" value="Genomic_DNA"/>
</dbReference>
<evidence type="ECO:0000313" key="6">
    <source>
        <dbReference type="Proteomes" id="UP000255528"/>
    </source>
</evidence>
<accession>A0A381CCD8</accession>
<keyword evidence="2" id="KW-0680">Restriction system</keyword>
<reference evidence="5 6" key="1">
    <citation type="submission" date="2018-06" db="EMBL/GenBank/DDBJ databases">
        <authorList>
            <consortium name="Pathogen Informatics"/>
            <person name="Doyle S."/>
        </authorList>
    </citation>
    <scope>NUCLEOTIDE SEQUENCE [LARGE SCALE GENOMIC DNA]</scope>
    <source>
        <strain evidence="5 6">NCTC12119</strain>
    </source>
</reference>
<sequence>MSQIEKLIAELCPEGVEWKPLRDVAAYSDTRINAIDLDDSSFVGVDNLLPDKAGKTVAKYLPNTARLTSYEKGDVLLGNIRPYLKKIWLADNNGGCSGDVLAIRIAKKFTSSISSEYLYYLLSSDSFFAYNMQHAKGAKMPRGSKSAILEYEIPVPPLAIQREIVDILDKFTSLEAELEAELKTRKKQYEFYRKALLKFDERDNVQWMTLNEIGKILMCKRVFKNETSSDGEIPFYKIGTFGSVPDAFIPREHYEKYKNKYPFPKQGDVLISAAGTIGRTITYDGIDAYFQDSNIVWIDNDESLVSNKYLWHWYQIIEWSTDGGTIKRLYNTNIRQTKIAVPPLEEQCRIVTILDKFDALVNNISIGLPAEIAARRKQYEYYREKLLTFKRKEA</sequence>
<evidence type="ECO:0000313" key="5">
    <source>
        <dbReference type="EMBL" id="SUW65491.1"/>
    </source>
</evidence>
<dbReference type="InterPro" id="IPR051212">
    <property type="entry name" value="Type-I_RE_S_subunit"/>
</dbReference>
<dbReference type="InterPro" id="IPR044946">
    <property type="entry name" value="Restrct_endonuc_typeI_TRD_sf"/>
</dbReference>
<dbReference type="GO" id="GO:0003677">
    <property type="term" value="F:DNA binding"/>
    <property type="evidence" value="ECO:0007669"/>
    <property type="project" value="UniProtKB-KW"/>
</dbReference>
<evidence type="ECO:0000256" key="1">
    <source>
        <dbReference type="ARBA" id="ARBA00010923"/>
    </source>
</evidence>
<evidence type="ECO:0000259" key="4">
    <source>
        <dbReference type="Pfam" id="PF01420"/>
    </source>
</evidence>